<dbReference type="GO" id="GO:0009253">
    <property type="term" value="P:peptidoglycan catabolic process"/>
    <property type="evidence" value="ECO:0007669"/>
    <property type="project" value="InterPro"/>
</dbReference>
<evidence type="ECO:0000259" key="4">
    <source>
        <dbReference type="SMART" id="SM00701"/>
    </source>
</evidence>
<evidence type="ECO:0000313" key="5">
    <source>
        <dbReference type="EMBL" id="CAB4595481.1"/>
    </source>
</evidence>
<accession>A0A6J6G300</accession>
<dbReference type="SUPFAM" id="SSF55846">
    <property type="entry name" value="N-acetylmuramoyl-L-alanine amidase-like"/>
    <property type="match status" value="1"/>
</dbReference>
<dbReference type="SMART" id="SM00701">
    <property type="entry name" value="PGRP"/>
    <property type="match status" value="1"/>
</dbReference>
<dbReference type="AlphaFoldDB" id="A0A6J6G300"/>
<dbReference type="InterPro" id="IPR006619">
    <property type="entry name" value="PGRP_domain_met/bac"/>
</dbReference>
<dbReference type="EMBL" id="CAEZSR010000266">
    <property type="protein sequence ID" value="CAB4595481.1"/>
    <property type="molecule type" value="Genomic_DNA"/>
</dbReference>
<evidence type="ECO:0000256" key="1">
    <source>
        <dbReference type="ARBA" id="ARBA00007553"/>
    </source>
</evidence>
<dbReference type="Pfam" id="PF01510">
    <property type="entry name" value="Amidase_2"/>
    <property type="match status" value="1"/>
</dbReference>
<dbReference type="CDD" id="cd06583">
    <property type="entry name" value="PGRP"/>
    <property type="match status" value="1"/>
</dbReference>
<feature type="domain" description="N-acetylmuramoyl-L-alanine amidase" evidence="3">
    <location>
        <begin position="45"/>
        <end position="208"/>
    </location>
</feature>
<dbReference type="InterPro" id="IPR002502">
    <property type="entry name" value="Amidase_domain"/>
</dbReference>
<dbReference type="SMART" id="SM00644">
    <property type="entry name" value="Ami_2"/>
    <property type="match status" value="1"/>
</dbReference>
<dbReference type="PANTHER" id="PTHR11022:SF41">
    <property type="entry name" value="PEPTIDOGLYCAN-RECOGNITION PROTEIN LC-RELATED"/>
    <property type="match status" value="1"/>
</dbReference>
<dbReference type="InterPro" id="IPR015510">
    <property type="entry name" value="PGRP"/>
</dbReference>
<dbReference type="PANTHER" id="PTHR11022">
    <property type="entry name" value="PEPTIDOGLYCAN RECOGNITION PROTEIN"/>
    <property type="match status" value="1"/>
</dbReference>
<name>A0A6J6G300_9ZZZZ</name>
<feature type="region of interest" description="Disordered" evidence="2">
    <location>
        <begin position="227"/>
        <end position="254"/>
    </location>
</feature>
<feature type="domain" description="Peptidoglycan recognition protein family" evidence="4">
    <location>
        <begin position="35"/>
        <end position="181"/>
    </location>
</feature>
<reference evidence="5" key="1">
    <citation type="submission" date="2020-05" db="EMBL/GenBank/DDBJ databases">
        <authorList>
            <person name="Chiriac C."/>
            <person name="Salcher M."/>
            <person name="Ghai R."/>
            <person name="Kavagutti S V."/>
        </authorList>
    </citation>
    <scope>NUCLEOTIDE SEQUENCE</scope>
</reference>
<sequence>MIGVSTGRAAARRSTSRLATVPAPIPAPVPVAADLEIHPRAAWGADLPFGPIRPETPRFLLVHHTASPNSYRDARELIRGVHRFHTSAAKGWPDVCYQFFVGRDGDVWEGRAGALAGPVEADATGGSQGWAQLVCLLGDFSSASPTQAAVDSLVRLLEWLARRDGIDVTDGAHATFVSRGSQRWRSGTAVTTPTISAHRDMSFTICPGEGVLAVLPEIRSRVADLHRTYTDPPAPPPHPDGLRPARRLGRVDEP</sequence>
<comment type="similarity">
    <text evidence="1">Belongs to the N-acetylmuramoyl-L-alanine amidase 2 family.</text>
</comment>
<gene>
    <name evidence="5" type="ORF">UFOPK1493_03979</name>
</gene>
<dbReference type="Gene3D" id="3.40.80.10">
    <property type="entry name" value="Peptidoglycan recognition protein-like"/>
    <property type="match status" value="1"/>
</dbReference>
<dbReference type="GO" id="GO:0008270">
    <property type="term" value="F:zinc ion binding"/>
    <property type="evidence" value="ECO:0007669"/>
    <property type="project" value="InterPro"/>
</dbReference>
<proteinExistence type="inferred from homology"/>
<organism evidence="5">
    <name type="scientific">freshwater metagenome</name>
    <dbReference type="NCBI Taxonomy" id="449393"/>
    <lineage>
        <taxon>unclassified sequences</taxon>
        <taxon>metagenomes</taxon>
        <taxon>ecological metagenomes</taxon>
    </lineage>
</organism>
<protein>
    <submittedName>
        <fullName evidence="5">Unannotated protein</fullName>
    </submittedName>
</protein>
<dbReference type="GO" id="GO:0008745">
    <property type="term" value="F:N-acetylmuramoyl-L-alanine amidase activity"/>
    <property type="evidence" value="ECO:0007669"/>
    <property type="project" value="InterPro"/>
</dbReference>
<dbReference type="InterPro" id="IPR036505">
    <property type="entry name" value="Amidase/PGRP_sf"/>
</dbReference>
<evidence type="ECO:0000259" key="3">
    <source>
        <dbReference type="SMART" id="SM00644"/>
    </source>
</evidence>
<evidence type="ECO:0000256" key="2">
    <source>
        <dbReference type="SAM" id="MobiDB-lite"/>
    </source>
</evidence>